<evidence type="ECO:0000313" key="3">
    <source>
        <dbReference type="Proteomes" id="UP000305067"/>
    </source>
</evidence>
<accession>A0A5C3QFL1</accession>
<gene>
    <name evidence="2" type="ORF">BDV98DRAFT_549755</name>
</gene>
<dbReference type="PANTHER" id="PTHR13318">
    <property type="entry name" value="PARTNER OF PAIRED, ISOFORM B-RELATED"/>
    <property type="match status" value="1"/>
</dbReference>
<dbReference type="Pfam" id="PF13516">
    <property type="entry name" value="LRR_6"/>
    <property type="match status" value="1"/>
</dbReference>
<name>A0A5C3QFL1_9AGAR</name>
<feature type="domain" description="F-box/LRR-repeat protein 15-like leucin rich repeat" evidence="1">
    <location>
        <begin position="215"/>
        <end position="289"/>
    </location>
</feature>
<dbReference type="OrthoDB" id="10257471at2759"/>
<dbReference type="EMBL" id="ML178828">
    <property type="protein sequence ID" value="TFL00512.1"/>
    <property type="molecule type" value="Genomic_DNA"/>
</dbReference>
<dbReference type="InterPro" id="IPR032675">
    <property type="entry name" value="LRR_dom_sf"/>
</dbReference>
<dbReference type="GO" id="GO:0031146">
    <property type="term" value="P:SCF-dependent proteasomal ubiquitin-dependent protein catabolic process"/>
    <property type="evidence" value="ECO:0007669"/>
    <property type="project" value="TreeGrafter"/>
</dbReference>
<reference evidence="2 3" key="1">
    <citation type="journal article" date="2019" name="Nat. Ecol. Evol.">
        <title>Megaphylogeny resolves global patterns of mushroom evolution.</title>
        <authorList>
            <person name="Varga T."/>
            <person name="Krizsan K."/>
            <person name="Foldi C."/>
            <person name="Dima B."/>
            <person name="Sanchez-Garcia M."/>
            <person name="Sanchez-Ramirez S."/>
            <person name="Szollosi G.J."/>
            <person name="Szarkandi J.G."/>
            <person name="Papp V."/>
            <person name="Albert L."/>
            <person name="Andreopoulos W."/>
            <person name="Angelini C."/>
            <person name="Antonin V."/>
            <person name="Barry K.W."/>
            <person name="Bougher N.L."/>
            <person name="Buchanan P."/>
            <person name="Buyck B."/>
            <person name="Bense V."/>
            <person name="Catcheside P."/>
            <person name="Chovatia M."/>
            <person name="Cooper J."/>
            <person name="Damon W."/>
            <person name="Desjardin D."/>
            <person name="Finy P."/>
            <person name="Geml J."/>
            <person name="Haridas S."/>
            <person name="Hughes K."/>
            <person name="Justo A."/>
            <person name="Karasinski D."/>
            <person name="Kautmanova I."/>
            <person name="Kiss B."/>
            <person name="Kocsube S."/>
            <person name="Kotiranta H."/>
            <person name="LaButti K.M."/>
            <person name="Lechner B.E."/>
            <person name="Liimatainen K."/>
            <person name="Lipzen A."/>
            <person name="Lukacs Z."/>
            <person name="Mihaltcheva S."/>
            <person name="Morgado L.N."/>
            <person name="Niskanen T."/>
            <person name="Noordeloos M.E."/>
            <person name="Ohm R.A."/>
            <person name="Ortiz-Santana B."/>
            <person name="Ovrebo C."/>
            <person name="Racz N."/>
            <person name="Riley R."/>
            <person name="Savchenko A."/>
            <person name="Shiryaev A."/>
            <person name="Soop K."/>
            <person name="Spirin V."/>
            <person name="Szebenyi C."/>
            <person name="Tomsovsky M."/>
            <person name="Tulloss R.E."/>
            <person name="Uehling J."/>
            <person name="Grigoriev I.V."/>
            <person name="Vagvolgyi C."/>
            <person name="Papp T."/>
            <person name="Martin F.M."/>
            <person name="Miettinen O."/>
            <person name="Hibbett D.S."/>
            <person name="Nagy L.G."/>
        </authorList>
    </citation>
    <scope>NUCLEOTIDE SEQUENCE [LARGE SCALE GENOMIC DNA]</scope>
    <source>
        <strain evidence="2 3">CBS 309.79</strain>
    </source>
</reference>
<dbReference type="InterPro" id="IPR006553">
    <property type="entry name" value="Leu-rich_rpt_Cys-con_subtyp"/>
</dbReference>
<dbReference type="SUPFAM" id="SSF52047">
    <property type="entry name" value="RNI-like"/>
    <property type="match status" value="1"/>
</dbReference>
<dbReference type="PANTHER" id="PTHR13318:SF247">
    <property type="entry name" value="GH16156P"/>
    <property type="match status" value="1"/>
</dbReference>
<dbReference type="Gene3D" id="3.80.10.10">
    <property type="entry name" value="Ribonuclease Inhibitor"/>
    <property type="match status" value="3"/>
</dbReference>
<dbReference type="SMART" id="SM00367">
    <property type="entry name" value="LRR_CC"/>
    <property type="match status" value="10"/>
</dbReference>
<evidence type="ECO:0000259" key="1">
    <source>
        <dbReference type="Pfam" id="PF25372"/>
    </source>
</evidence>
<dbReference type="AlphaFoldDB" id="A0A5C3QFL1"/>
<evidence type="ECO:0000313" key="2">
    <source>
        <dbReference type="EMBL" id="TFL00512.1"/>
    </source>
</evidence>
<proteinExistence type="predicted"/>
<dbReference type="Pfam" id="PF25372">
    <property type="entry name" value="DUF7885"/>
    <property type="match status" value="1"/>
</dbReference>
<dbReference type="GO" id="GO:0019005">
    <property type="term" value="C:SCF ubiquitin ligase complex"/>
    <property type="evidence" value="ECO:0007669"/>
    <property type="project" value="TreeGrafter"/>
</dbReference>
<organism evidence="2 3">
    <name type="scientific">Pterulicium gracile</name>
    <dbReference type="NCBI Taxonomy" id="1884261"/>
    <lineage>
        <taxon>Eukaryota</taxon>
        <taxon>Fungi</taxon>
        <taxon>Dikarya</taxon>
        <taxon>Basidiomycota</taxon>
        <taxon>Agaricomycotina</taxon>
        <taxon>Agaricomycetes</taxon>
        <taxon>Agaricomycetidae</taxon>
        <taxon>Agaricales</taxon>
        <taxon>Pleurotineae</taxon>
        <taxon>Pterulaceae</taxon>
        <taxon>Pterulicium</taxon>
    </lineage>
</organism>
<dbReference type="Proteomes" id="UP000305067">
    <property type="component" value="Unassembled WGS sequence"/>
</dbReference>
<dbReference type="InterPro" id="IPR057207">
    <property type="entry name" value="FBXL15_LRR"/>
</dbReference>
<sequence>MLSLRASFHEDMISVFDHLPTPEEFRRVQHLIIKRPQVPITDDALAEAVIECCSLQTVVLSGVPDTSDRTVVLIAQNAGDLEGIDLTNCKCVTDVGIVELTANSLPIHWMHLSGLQGLTDAAVSSIAKSCSRLAELELSDNPLLTALSVRDIWSYSRKLRVLRIRNAPNLTDKAFPAAIMGSPDTFSSPEGTDKPLPHRPITWIEKIPPLILRHSSENLRVLDLTYCKSMTDAAIRGIVMHAPRIQNICLSGCLLTDASLDALCNLGEHLDIVTLSHVPKITDRGVVSLARSCFNLRVVDLSFCRLLTDLSVMELASLPSLRRLSLIRVQKLTDNAIFFLADQCPKIERLHVSFCDRISLDAVHLLLKRTEQLQQLSVTGVPSILRRIGVKRFSDLPPSSMVGEQKPTFRQFSGANIENLRTFLNKEERRRRDCEAQNIAFVPRADDSIELY</sequence>
<protein>
    <submittedName>
        <fullName evidence="2">SCF E3 ubiquitin ligase complex F-box protein grrA</fullName>
    </submittedName>
</protein>
<dbReference type="InterPro" id="IPR001611">
    <property type="entry name" value="Leu-rich_rpt"/>
</dbReference>
<dbReference type="STRING" id="1884261.A0A5C3QFL1"/>
<keyword evidence="3" id="KW-1185">Reference proteome</keyword>